<dbReference type="Pfam" id="PF11740">
    <property type="entry name" value="KfrA_N"/>
    <property type="match status" value="1"/>
</dbReference>
<accession>C9YBG0</accession>
<dbReference type="InterPro" id="IPR021104">
    <property type="entry name" value="KfrA_DNA-bd_N"/>
</dbReference>
<evidence type="ECO:0000313" key="3">
    <source>
        <dbReference type="EMBL" id="CBA29929.1"/>
    </source>
</evidence>
<name>C9YBG0_CURXX</name>
<evidence type="ECO:0000256" key="1">
    <source>
        <dbReference type="SAM" id="Coils"/>
    </source>
</evidence>
<dbReference type="EMBL" id="FN543104">
    <property type="protein sequence ID" value="CBA29929.1"/>
    <property type="molecule type" value="Genomic_DNA"/>
</dbReference>
<protein>
    <recommendedName>
        <fullName evidence="2">KfrA N-terminal DNA-binding domain-containing protein</fullName>
    </recommendedName>
</protein>
<dbReference type="AlphaFoldDB" id="C9YBG0"/>
<proteinExistence type="predicted"/>
<evidence type="ECO:0000259" key="2">
    <source>
        <dbReference type="Pfam" id="PF11740"/>
    </source>
</evidence>
<gene>
    <name evidence="3" type="ORF">Csp_A14610</name>
</gene>
<feature type="coiled-coil region" evidence="1">
    <location>
        <begin position="146"/>
        <end position="230"/>
    </location>
</feature>
<keyword evidence="1" id="KW-0175">Coiled coil</keyword>
<organism evidence="3">
    <name type="scientific">Curvibacter symbiont subsp. Hydra magnipapillata</name>
    <dbReference type="NCBI Taxonomy" id="667019"/>
    <lineage>
        <taxon>Bacteria</taxon>
        <taxon>Pseudomonadati</taxon>
        <taxon>Pseudomonadota</taxon>
        <taxon>Betaproteobacteria</taxon>
        <taxon>Burkholderiales</taxon>
        <taxon>Comamonadaceae</taxon>
        <taxon>Curvibacter</taxon>
    </lineage>
</organism>
<reference evidence="3" key="1">
    <citation type="journal article" date="2010" name="Nature">
        <title>The dynamic genome of Hydra.</title>
        <authorList>
            <person name="Chapman J.A."/>
            <person name="Kirkness E.F."/>
            <person name="Simakov O."/>
            <person name="Hampson S.E."/>
            <person name="Mitros T."/>
            <person name="Weinmaier T."/>
            <person name="Rattei T."/>
            <person name="Balasubramanian P.G."/>
            <person name="Borman J."/>
            <person name="Busam D."/>
            <person name="Disbennett K."/>
            <person name="Pfannkoch C."/>
            <person name="Sumin N."/>
            <person name="Sutton G."/>
            <person name="Viswanathan L."/>
            <person name="Walenz B."/>
            <person name="Goodstein D.M."/>
            <person name="Hellsten U."/>
            <person name="Kawashima T."/>
            <person name="Prochnik S.E."/>
            <person name="Putnam N.H."/>
            <person name="Shu S."/>
            <person name="Blumberg B."/>
            <person name="Dana C.E."/>
            <person name="Gee L."/>
            <person name="Kibler D.F."/>
            <person name="Law L."/>
            <person name="Lindgens D."/>
            <person name="Martinez D.E."/>
            <person name="Peng J."/>
            <person name="Wigge P.A."/>
            <person name="Bertulat B."/>
            <person name="Guder C."/>
            <person name="Nakamura Y."/>
            <person name="Ozbek S."/>
            <person name="Watanabe H."/>
            <person name="Khalturin K."/>
            <person name="Hemmrich G."/>
            <person name="Franke A."/>
            <person name="Augustin R."/>
            <person name="Fraune S."/>
            <person name="Hayakawa E."/>
            <person name="Hayakawa S."/>
            <person name="Hirose M."/>
            <person name="Hwang J."/>
            <person name="Ikeo K."/>
            <person name="Nishimiya-Fujisawa C."/>
            <person name="Ogura A."/>
            <person name="Takahashi T."/>
            <person name="Steinmetz P.R."/>
            <person name="Zhang X."/>
            <person name="Aufschnaiter R."/>
            <person name="Eder M.K."/>
            <person name="Gorny A.K."/>
            <person name="Salvenmoser W."/>
            <person name="Heimberg A.M."/>
            <person name="Wheeler B.M."/>
            <person name="Peterson K.J."/>
            <person name="Boettger A."/>
            <person name="Tischler P."/>
            <person name="Wolf A."/>
            <person name="Gojobori T."/>
            <person name="Remington K.A."/>
            <person name="Strausberg R.L."/>
            <person name="Venter J."/>
            <person name="Technau U."/>
            <person name="Hobmayer B."/>
            <person name="Bosch T.C."/>
            <person name="Holstein T.W."/>
            <person name="Fujisawa T."/>
            <person name="Bode H.R."/>
            <person name="David C.N."/>
            <person name="Rokhsar D.S."/>
            <person name="Steele R.E."/>
        </authorList>
    </citation>
    <scope>NUCLEOTIDE SEQUENCE</scope>
</reference>
<feature type="domain" description="KfrA N-terminal DNA-binding" evidence="2">
    <location>
        <begin position="8"/>
        <end position="117"/>
    </location>
</feature>
<sequence length="344" mass="38084">MARSGIYKSEVVRARSKLLATGINPSIDAIRTELGTGSKTTIHRYLKEIEEEEGGATGTKVAVSEAIQDLVGRLAARLNEEADARSTEALAVSAASLAWAQKENTALKVESQTVRDQLEQVQRSLAGEKADHTKTQNALSSKTLEVTELNQRVLGLQERLEAEERHRQSLEEKHQHAREALEHFRTSAKEQREQEQRQHDQQVQYLQSELRKVTDTLTGKQQELMRAQQEGVRLIGDLTRVQAELHQAQEELRKLRPLKDALAFEQRRTEGLGQKLVVEAAANQTLTTNIGEIQAKFTALQEVNQGLELDLAVAKAAVLAQEGVVASMLQRLSATTPAPEAGTL</sequence>